<comment type="caution">
    <text evidence="2">The sequence shown here is derived from an EMBL/GenBank/DDBJ whole genome shotgun (WGS) entry which is preliminary data.</text>
</comment>
<dbReference type="InterPro" id="IPR054189">
    <property type="entry name" value="DUF6894"/>
</dbReference>
<dbReference type="AlphaFoldDB" id="A0A6L3ST91"/>
<reference evidence="2 3" key="1">
    <citation type="submission" date="2019-09" db="EMBL/GenBank/DDBJ databases">
        <title>YIM 48816 draft genome.</title>
        <authorList>
            <person name="Jiang L."/>
        </authorList>
    </citation>
    <scope>NUCLEOTIDE SEQUENCE [LARGE SCALE GENOMIC DNA]</scope>
    <source>
        <strain evidence="2 3">YIM 48816</strain>
    </source>
</reference>
<keyword evidence="3" id="KW-1185">Reference proteome</keyword>
<evidence type="ECO:0000313" key="3">
    <source>
        <dbReference type="Proteomes" id="UP000474159"/>
    </source>
</evidence>
<sequence length="91" mass="10154">MARYFFDFHDAQFSTRDHDGTECADREAVSSEALRALCEIAADHPERYAGTKLRVAVRDATDRPVLTASINLMTAWHVDEARIGEARSEAA</sequence>
<organism evidence="2 3">
    <name type="scientific">Methylobacterium soli</name>
    <dbReference type="NCBI Taxonomy" id="553447"/>
    <lineage>
        <taxon>Bacteria</taxon>
        <taxon>Pseudomonadati</taxon>
        <taxon>Pseudomonadota</taxon>
        <taxon>Alphaproteobacteria</taxon>
        <taxon>Hyphomicrobiales</taxon>
        <taxon>Methylobacteriaceae</taxon>
        <taxon>Methylobacterium</taxon>
    </lineage>
</organism>
<name>A0A6L3ST91_9HYPH</name>
<evidence type="ECO:0000259" key="1">
    <source>
        <dbReference type="Pfam" id="PF21834"/>
    </source>
</evidence>
<dbReference type="EMBL" id="VZZK01000028">
    <property type="protein sequence ID" value="KAB1076652.1"/>
    <property type="molecule type" value="Genomic_DNA"/>
</dbReference>
<evidence type="ECO:0000313" key="2">
    <source>
        <dbReference type="EMBL" id="KAB1076652.1"/>
    </source>
</evidence>
<protein>
    <recommendedName>
        <fullName evidence="1">DUF6894 domain-containing protein</fullName>
    </recommendedName>
</protein>
<proteinExistence type="predicted"/>
<gene>
    <name evidence="2" type="ORF">F6X53_22405</name>
</gene>
<accession>A0A6L3ST91</accession>
<dbReference type="RefSeq" id="WP_151002578.1">
    <property type="nucleotide sequence ID" value="NZ_BPQY01000494.1"/>
</dbReference>
<dbReference type="Pfam" id="PF21834">
    <property type="entry name" value="DUF6894"/>
    <property type="match status" value="1"/>
</dbReference>
<dbReference type="Proteomes" id="UP000474159">
    <property type="component" value="Unassembled WGS sequence"/>
</dbReference>
<dbReference type="OrthoDB" id="8020695at2"/>
<feature type="domain" description="DUF6894" evidence="1">
    <location>
        <begin position="3"/>
        <end position="70"/>
    </location>
</feature>